<dbReference type="EMBL" id="DVFJ01000002">
    <property type="protein sequence ID" value="HIQ70728.1"/>
    <property type="molecule type" value="Genomic_DNA"/>
</dbReference>
<reference evidence="14" key="1">
    <citation type="submission" date="2020-10" db="EMBL/GenBank/DDBJ databases">
        <authorList>
            <person name="Gilroy R."/>
        </authorList>
    </citation>
    <scope>NUCLEOTIDE SEQUENCE</scope>
    <source>
        <strain evidence="14">ChiSxjej2B14-6234</strain>
    </source>
</reference>
<comment type="catalytic activity">
    <reaction evidence="10">
        <text>(R)-2-hydroxyglutarate + NAD(+) = 2-oxoglutarate + NADH + H(+)</text>
        <dbReference type="Rhea" id="RHEA:49612"/>
        <dbReference type="ChEBI" id="CHEBI:15378"/>
        <dbReference type="ChEBI" id="CHEBI:15801"/>
        <dbReference type="ChEBI" id="CHEBI:16810"/>
        <dbReference type="ChEBI" id="CHEBI:57540"/>
        <dbReference type="ChEBI" id="CHEBI:57945"/>
        <dbReference type="EC" id="1.1.1.399"/>
    </reaction>
</comment>
<evidence type="ECO:0000256" key="6">
    <source>
        <dbReference type="ARBA" id="ARBA00021582"/>
    </source>
</evidence>
<gene>
    <name evidence="14" type="ORF">IAB73_00705</name>
</gene>
<dbReference type="Proteomes" id="UP000886887">
    <property type="component" value="Unassembled WGS sequence"/>
</dbReference>
<evidence type="ECO:0000256" key="11">
    <source>
        <dbReference type="ARBA" id="ARBA00048731"/>
    </source>
</evidence>
<comment type="similarity">
    <text evidence="3 12">Belongs to the D-isomer specific 2-hydroxyacid dehydrogenase family.</text>
</comment>
<proteinExistence type="inferred from homology"/>
<comment type="caution">
    <text evidence="14">The sequence shown here is derived from an EMBL/GenBank/DDBJ whole genome shotgun (WGS) entry which is preliminary data.</text>
</comment>
<dbReference type="PANTHER" id="PTHR42938:SF47">
    <property type="entry name" value="HYDROXYPYRUVATE REDUCTASE"/>
    <property type="match status" value="1"/>
</dbReference>
<reference evidence="14" key="2">
    <citation type="journal article" date="2021" name="PeerJ">
        <title>Extensive microbial diversity within the chicken gut microbiome revealed by metagenomics and culture.</title>
        <authorList>
            <person name="Gilroy R."/>
            <person name="Ravi A."/>
            <person name="Getino M."/>
            <person name="Pursley I."/>
            <person name="Horton D.L."/>
            <person name="Alikhan N.F."/>
            <person name="Baker D."/>
            <person name="Gharbi K."/>
            <person name="Hall N."/>
            <person name="Watson M."/>
            <person name="Adriaenssens E.M."/>
            <person name="Foster-Nyarko E."/>
            <person name="Jarju S."/>
            <person name="Secka A."/>
            <person name="Antonio M."/>
            <person name="Oren A."/>
            <person name="Chaudhuri R.R."/>
            <person name="La Ragione R."/>
            <person name="Hildebrand F."/>
            <person name="Pallen M.J."/>
        </authorList>
    </citation>
    <scope>NUCLEOTIDE SEQUENCE</scope>
    <source>
        <strain evidence="14">ChiSxjej2B14-6234</strain>
    </source>
</reference>
<feature type="domain" description="ACT" evidence="13">
    <location>
        <begin position="318"/>
        <end position="390"/>
    </location>
</feature>
<comment type="catalytic activity">
    <reaction evidence="11">
        <text>(2R)-3-phosphoglycerate + NAD(+) = 3-phosphooxypyruvate + NADH + H(+)</text>
        <dbReference type="Rhea" id="RHEA:12641"/>
        <dbReference type="ChEBI" id="CHEBI:15378"/>
        <dbReference type="ChEBI" id="CHEBI:18110"/>
        <dbReference type="ChEBI" id="CHEBI:57540"/>
        <dbReference type="ChEBI" id="CHEBI:57945"/>
        <dbReference type="ChEBI" id="CHEBI:58272"/>
        <dbReference type="EC" id="1.1.1.95"/>
    </reaction>
</comment>
<keyword evidence="8" id="KW-0520">NAD</keyword>
<evidence type="ECO:0000256" key="10">
    <source>
        <dbReference type="ARBA" id="ARBA00048126"/>
    </source>
</evidence>
<dbReference type="SUPFAM" id="SSF55021">
    <property type="entry name" value="ACT-like"/>
    <property type="match status" value="1"/>
</dbReference>
<dbReference type="GO" id="GO:0051287">
    <property type="term" value="F:NAD binding"/>
    <property type="evidence" value="ECO:0007669"/>
    <property type="project" value="InterPro"/>
</dbReference>
<dbReference type="PROSITE" id="PS51671">
    <property type="entry name" value="ACT"/>
    <property type="match status" value="1"/>
</dbReference>
<evidence type="ECO:0000256" key="3">
    <source>
        <dbReference type="ARBA" id="ARBA00005854"/>
    </source>
</evidence>
<evidence type="ECO:0000259" key="13">
    <source>
        <dbReference type="PROSITE" id="PS51671"/>
    </source>
</evidence>
<dbReference type="SUPFAM" id="SSF52283">
    <property type="entry name" value="Formate/glycerate dehydrogenase catalytic domain-like"/>
    <property type="match status" value="1"/>
</dbReference>
<dbReference type="CDD" id="cd12174">
    <property type="entry name" value="PGDH_like_3"/>
    <property type="match status" value="1"/>
</dbReference>
<dbReference type="InterPro" id="IPR036291">
    <property type="entry name" value="NAD(P)-bd_dom_sf"/>
</dbReference>
<dbReference type="SUPFAM" id="SSF51735">
    <property type="entry name" value="NAD(P)-binding Rossmann-fold domains"/>
    <property type="match status" value="1"/>
</dbReference>
<dbReference type="EC" id="1.1.1.95" evidence="5"/>
<dbReference type="PROSITE" id="PS00065">
    <property type="entry name" value="D_2_HYDROXYACID_DH_1"/>
    <property type="match status" value="1"/>
</dbReference>
<evidence type="ECO:0000313" key="15">
    <source>
        <dbReference type="Proteomes" id="UP000886887"/>
    </source>
</evidence>
<dbReference type="InterPro" id="IPR006140">
    <property type="entry name" value="D-isomer_DH_NAD-bd"/>
</dbReference>
<evidence type="ECO:0000256" key="9">
    <source>
        <dbReference type="ARBA" id="ARBA00030455"/>
    </source>
</evidence>
<dbReference type="AlphaFoldDB" id="A0A9D1CQ45"/>
<keyword evidence="7 12" id="KW-0560">Oxidoreductase</keyword>
<evidence type="ECO:0000256" key="12">
    <source>
        <dbReference type="RuleBase" id="RU003719"/>
    </source>
</evidence>
<dbReference type="InterPro" id="IPR029752">
    <property type="entry name" value="D-isomer_DH_CS1"/>
</dbReference>
<sequence length="390" mass="41052">MYKILTLNAISDVIYAQLGEGYAVSAGETQPDAVFVRSASMHDMELPATLLSIARAGAGVNNIPIDRCSQAGVCVFNTPGANANAVCELTLAGLLLAGRDVIGGVQWAQTLKGQGDAVEKLVEKGKGRFAGPELLGKRLGVVGLGAIGVRVANAAAALGMEVVGYDPSITVDHAWMLSQHIGRAKSLEELLETCDYVTLHLPLTDATRGMIGEAALSRARKGLRLLNFSRAGLVEGEAMRAAIERGAVARYVVDFPTDDMLGVPGVLCIPHLGASTPESEDNCAVMAARQTRDYLETGAIRNSVNLPEVALPPVSKPRLCLIHRNIPNVLGAITAAVSAQSLNISDLWNRSRGAMAYSALDLDAMPADPAALEQALRGVEGMLRVRMLAP</sequence>
<dbReference type="Pfam" id="PF00389">
    <property type="entry name" value="2-Hacid_dh"/>
    <property type="match status" value="1"/>
</dbReference>
<comment type="pathway">
    <text evidence="2">Amino-acid biosynthesis; L-serine biosynthesis; L-serine from 3-phospho-D-glycerate: step 1/3.</text>
</comment>
<dbReference type="Pfam" id="PF02826">
    <property type="entry name" value="2-Hacid_dh_C"/>
    <property type="match status" value="1"/>
</dbReference>
<evidence type="ECO:0000256" key="1">
    <source>
        <dbReference type="ARBA" id="ARBA00003800"/>
    </source>
</evidence>
<dbReference type="PANTHER" id="PTHR42938">
    <property type="entry name" value="FORMATE DEHYDROGENASE 1"/>
    <property type="match status" value="1"/>
</dbReference>
<dbReference type="InterPro" id="IPR002912">
    <property type="entry name" value="ACT_dom"/>
</dbReference>
<dbReference type="GO" id="GO:0004617">
    <property type="term" value="F:phosphoglycerate dehydrogenase activity"/>
    <property type="evidence" value="ECO:0007669"/>
    <property type="project" value="UniProtKB-EC"/>
</dbReference>
<evidence type="ECO:0000256" key="8">
    <source>
        <dbReference type="ARBA" id="ARBA00023027"/>
    </source>
</evidence>
<evidence type="ECO:0000256" key="5">
    <source>
        <dbReference type="ARBA" id="ARBA00013143"/>
    </source>
</evidence>
<organism evidence="14 15">
    <name type="scientific">Candidatus Onthenecus intestinigallinarum</name>
    <dbReference type="NCBI Taxonomy" id="2840875"/>
    <lineage>
        <taxon>Bacteria</taxon>
        <taxon>Bacillati</taxon>
        <taxon>Bacillota</taxon>
        <taxon>Clostridia</taxon>
        <taxon>Eubacteriales</taxon>
        <taxon>Candidatus Onthenecus</taxon>
    </lineage>
</organism>
<dbReference type="InterPro" id="IPR006139">
    <property type="entry name" value="D-isomer_2_OHA_DH_cat_dom"/>
</dbReference>
<dbReference type="EC" id="1.1.1.399" evidence="4"/>
<name>A0A9D1CQ45_9FIRM</name>
<comment type="function">
    <text evidence="1">Catalyzes the reversible oxidation of 3-phospho-D-glycerate to 3-phosphonooxypyruvate, the first step of the phosphorylated L-serine biosynthesis pathway. Also catalyzes the reversible oxidation of 2-hydroxyglutarate to 2-oxoglutarate.</text>
</comment>
<dbReference type="Gene3D" id="3.30.70.260">
    <property type="match status" value="1"/>
</dbReference>
<evidence type="ECO:0000256" key="2">
    <source>
        <dbReference type="ARBA" id="ARBA00005216"/>
    </source>
</evidence>
<evidence type="ECO:0000256" key="7">
    <source>
        <dbReference type="ARBA" id="ARBA00023002"/>
    </source>
</evidence>
<dbReference type="InterPro" id="IPR045865">
    <property type="entry name" value="ACT-like_dom_sf"/>
</dbReference>
<evidence type="ECO:0000313" key="14">
    <source>
        <dbReference type="EMBL" id="HIQ70728.1"/>
    </source>
</evidence>
<evidence type="ECO:0000256" key="4">
    <source>
        <dbReference type="ARBA" id="ARBA00013001"/>
    </source>
</evidence>
<accession>A0A9D1CQ45</accession>
<protein>
    <recommendedName>
        <fullName evidence="6">D-3-phosphoglycerate dehydrogenase</fullName>
        <ecNumber evidence="4">1.1.1.399</ecNumber>
        <ecNumber evidence="5">1.1.1.95</ecNumber>
    </recommendedName>
    <alternativeName>
        <fullName evidence="9">2-oxoglutarate reductase</fullName>
    </alternativeName>
</protein>
<dbReference type="Gene3D" id="3.40.50.720">
    <property type="entry name" value="NAD(P)-binding Rossmann-like Domain"/>
    <property type="match status" value="2"/>
</dbReference>